<dbReference type="GO" id="GO:0004553">
    <property type="term" value="F:hydrolase activity, hydrolyzing O-glycosyl compounds"/>
    <property type="evidence" value="ECO:0007669"/>
    <property type="project" value="InterPro"/>
</dbReference>
<dbReference type="NCBIfam" id="TIGR04183">
    <property type="entry name" value="Por_Secre_tail"/>
    <property type="match status" value="1"/>
</dbReference>
<name>A0AAE3SJ74_9BACT</name>
<keyword evidence="2" id="KW-0732">Signal</keyword>
<dbReference type="Pfam" id="PF02922">
    <property type="entry name" value="CBM_48"/>
    <property type="match status" value="1"/>
</dbReference>
<dbReference type="Pfam" id="PF18962">
    <property type="entry name" value="Por_Secre_tail"/>
    <property type="match status" value="1"/>
</dbReference>
<dbReference type="Pfam" id="PF17957">
    <property type="entry name" value="Big_7"/>
    <property type="match status" value="1"/>
</dbReference>
<feature type="chain" id="PRO_5042123598" evidence="2">
    <location>
        <begin position="20"/>
        <end position="920"/>
    </location>
</feature>
<dbReference type="InterPro" id="IPR014756">
    <property type="entry name" value="Ig_E-set"/>
</dbReference>
<keyword evidence="4" id="KW-0378">Hydrolase</keyword>
<dbReference type="GO" id="GO:0005975">
    <property type="term" value="P:carbohydrate metabolic process"/>
    <property type="evidence" value="ECO:0007669"/>
    <property type="project" value="InterPro"/>
</dbReference>
<feature type="domain" description="Glycosyl hydrolase family 13 catalytic" evidence="3">
    <location>
        <begin position="334"/>
        <end position="740"/>
    </location>
</feature>
<dbReference type="SMART" id="SM00642">
    <property type="entry name" value="Aamy"/>
    <property type="match status" value="1"/>
</dbReference>
<evidence type="ECO:0000256" key="2">
    <source>
        <dbReference type="SAM" id="SignalP"/>
    </source>
</evidence>
<protein>
    <submittedName>
        <fullName evidence="4">Alpha-amylase family glycosyl hydrolase</fullName>
    </submittedName>
</protein>
<dbReference type="InterPro" id="IPR004193">
    <property type="entry name" value="Glyco_hydro_13_N"/>
</dbReference>
<comment type="caution">
    <text evidence="4">The sequence shown here is derived from an EMBL/GenBank/DDBJ whole genome shotgun (WGS) entry which is preliminary data.</text>
</comment>
<dbReference type="InterPro" id="IPR026444">
    <property type="entry name" value="Secre_tail"/>
</dbReference>
<dbReference type="Gene3D" id="3.20.20.80">
    <property type="entry name" value="Glycosidases"/>
    <property type="match status" value="1"/>
</dbReference>
<sequence>MRNLALVIVALFTALSLKAQVTTDPNPPYDNQSVTITFDAAGGNQGLIDYTGDIYAHTGVITDQSTSTSDWKYVKADWGVNVPECKLTSVGNNQYTLTMSTSIREFYGVPTGEKIEQMAFVFRAHDNSKEGKTSDGGDIFVDVSTVDLTVTIAAPSAYSVFEQGASIPVEVEATNATEVKIYVDGTEAGVVAGNSLSANITAGLPGTYELKAEASDGTSTVEKSITFYVREAVTEEVMPSGLKRGVNVVNDHSVSFVLYAPEKQFVHVIGSFNNWQPSNNYLMKRDGNNYWLTVDGLDADTEYAFQFYIDGEIRIADPYTNKTLDPLDQYIPESIYPDLMDYPYDNTSEIASVFKINQEDYNWQVTDFTNPEVEKLVIYELHIRDWTANGDIKTVTDSINYFKELGVNVIELMPFNEFEGNDSWGYNPSFYFAPDKAYGTANDYKEFIDVCHQNGLAVLMDMVLNHSFGQSPFARMYLDGGKPAANNPWYNRDSNIENSSLSWGYDFNHESLDTEELVDSICSFWMSEYKIDGFRFDFTKGFSNTPFTIASDEWAMGPDPSRITILERMADEIWKRNPDAVVSFEHLADNAEEKELANYGILLWGNHNHNFCQTTMGYASESDFSWASYINRGWNDAHIVSYMESHDEERVMYKNENYGASSGSYNVTELKTGLERSGAAAAFLLSIPGPKMIWQFGELGYDISINENGRTGRKPIKWEYYEDEGRKALFDTYSRMNLLKTTEPVFSTTDFAVDASALTKRIELNYPESDVRLVGNFDLTAKAIKPNFSSAGLWYDYFNGDSVQVSNVDITVTLDPGEYKLYSQKKLYGFIPHTSIGDPTYFKDANISPNPTSDHFTVFTGEKPLRQLKITTITGNLVFYTEVTDANPQIDISSYPAGVYLVHLIGDGNGYKVFKLIKKN</sequence>
<dbReference type="AlphaFoldDB" id="A0AAE3SJ74"/>
<keyword evidence="5" id="KW-1185">Reference proteome</keyword>
<evidence type="ECO:0000256" key="1">
    <source>
        <dbReference type="ARBA" id="ARBA00008061"/>
    </source>
</evidence>
<evidence type="ECO:0000313" key="4">
    <source>
        <dbReference type="EMBL" id="MCW3805432.1"/>
    </source>
</evidence>
<dbReference type="EMBL" id="JAPDPI010000011">
    <property type="protein sequence ID" value="MCW3805432.1"/>
    <property type="molecule type" value="Genomic_DNA"/>
</dbReference>
<dbReference type="SUPFAM" id="SSF51445">
    <property type="entry name" value="(Trans)glycosidases"/>
    <property type="match status" value="1"/>
</dbReference>
<gene>
    <name evidence="4" type="ORF">OM074_07315</name>
</gene>
<dbReference type="Pfam" id="PF00128">
    <property type="entry name" value="Alpha-amylase"/>
    <property type="match status" value="1"/>
</dbReference>
<evidence type="ECO:0000313" key="5">
    <source>
        <dbReference type="Proteomes" id="UP001207408"/>
    </source>
</evidence>
<comment type="similarity">
    <text evidence="1">Belongs to the glycosyl hydrolase 13 family.</text>
</comment>
<dbReference type="InterPro" id="IPR013783">
    <property type="entry name" value="Ig-like_fold"/>
</dbReference>
<dbReference type="SUPFAM" id="SSF81296">
    <property type="entry name" value="E set domains"/>
    <property type="match status" value="1"/>
</dbReference>
<accession>A0AAE3SJ74</accession>
<dbReference type="PANTHER" id="PTHR43002">
    <property type="entry name" value="GLYCOGEN DEBRANCHING ENZYME"/>
    <property type="match status" value="1"/>
</dbReference>
<dbReference type="Gene3D" id="2.60.40.10">
    <property type="entry name" value="Immunoglobulins"/>
    <property type="match status" value="2"/>
</dbReference>
<feature type="signal peptide" evidence="2">
    <location>
        <begin position="1"/>
        <end position="19"/>
    </location>
</feature>
<reference evidence="4" key="1">
    <citation type="submission" date="2022-10" db="EMBL/GenBank/DDBJ databases">
        <authorList>
            <person name="Yu W.X."/>
        </authorList>
    </citation>
    <scope>NUCLEOTIDE SEQUENCE</scope>
    <source>
        <strain evidence="4">D04</strain>
    </source>
</reference>
<dbReference type="InterPro" id="IPR006047">
    <property type="entry name" value="GH13_cat_dom"/>
</dbReference>
<dbReference type="Proteomes" id="UP001207408">
    <property type="component" value="Unassembled WGS sequence"/>
</dbReference>
<dbReference type="RefSeq" id="WP_301198803.1">
    <property type="nucleotide sequence ID" value="NZ_JAPDPI010000011.1"/>
</dbReference>
<dbReference type="InterPro" id="IPR017853">
    <property type="entry name" value="GH"/>
</dbReference>
<dbReference type="CDD" id="cd11350">
    <property type="entry name" value="AmyAc_4"/>
    <property type="match status" value="1"/>
</dbReference>
<evidence type="ECO:0000259" key="3">
    <source>
        <dbReference type="SMART" id="SM00642"/>
    </source>
</evidence>
<organism evidence="4 5">
    <name type="scientific">Plebeiibacterium marinum</name>
    <dbReference type="NCBI Taxonomy" id="2992111"/>
    <lineage>
        <taxon>Bacteria</taxon>
        <taxon>Pseudomonadati</taxon>
        <taxon>Bacteroidota</taxon>
        <taxon>Bacteroidia</taxon>
        <taxon>Marinilabiliales</taxon>
        <taxon>Marinilabiliaceae</taxon>
        <taxon>Plebeiibacterium</taxon>
    </lineage>
</organism>
<proteinExistence type="inferred from homology"/>